<keyword evidence="1" id="KW-0677">Repeat</keyword>
<proteinExistence type="predicted"/>
<feature type="region of interest" description="Disordered" evidence="4">
    <location>
        <begin position="41"/>
        <end position="62"/>
    </location>
</feature>
<dbReference type="Pfam" id="PF12796">
    <property type="entry name" value="Ank_2"/>
    <property type="match status" value="4"/>
</dbReference>
<feature type="repeat" description="ANK" evidence="3">
    <location>
        <begin position="487"/>
        <end position="519"/>
    </location>
</feature>
<dbReference type="PROSITE" id="PS50088">
    <property type="entry name" value="ANK_REPEAT"/>
    <property type="match status" value="11"/>
</dbReference>
<feature type="repeat" description="ANK" evidence="3">
    <location>
        <begin position="587"/>
        <end position="619"/>
    </location>
</feature>
<dbReference type="AlphaFoldDB" id="A0A0G4HM45"/>
<evidence type="ECO:0000256" key="3">
    <source>
        <dbReference type="PROSITE-ProRule" id="PRU00023"/>
    </source>
</evidence>
<feature type="repeat" description="ANK" evidence="3">
    <location>
        <begin position="554"/>
        <end position="586"/>
    </location>
</feature>
<evidence type="ECO:0000256" key="1">
    <source>
        <dbReference type="ARBA" id="ARBA00022737"/>
    </source>
</evidence>
<evidence type="ECO:0000256" key="2">
    <source>
        <dbReference type="ARBA" id="ARBA00023043"/>
    </source>
</evidence>
<dbReference type="PANTHER" id="PTHR24198:SF165">
    <property type="entry name" value="ANKYRIN REPEAT-CONTAINING PROTEIN-RELATED"/>
    <property type="match status" value="1"/>
</dbReference>
<evidence type="ECO:0000256" key="4">
    <source>
        <dbReference type="SAM" id="MobiDB-lite"/>
    </source>
</evidence>
<feature type="region of interest" description="Disordered" evidence="4">
    <location>
        <begin position="187"/>
        <end position="221"/>
    </location>
</feature>
<sequence length="686" mass="71587">KGVTALTLASRNGRVEAIRRLLKGGANVNAGFQGTIDCDEETTTNVQPTPSADGPEGISVGGGTEEKKKQMEAYGCFPITQAALGGHAGALRVLLEAGASADARDSTGAPAICIAAERGHAGALETLLDFGRADLKKRSYRKTRMNALTLAAFEGDVRIVKLLVDRGMDVDIACKLGKTALIYASTCESQQRDEPNKEKGTTDTAGEGEGEEDPKVLPSRGSPAAFEEVARILLDAGAKVNHADHDGHTALISAAKRGLEGFVRLLLESGGKEGVNLETKFFGETALIVASLNGHIGVARLLLEAGGNPNVRLKRQTHHPNMRPLIEMTIEKGHVEIALLLLEGGAEVSGGPDQFAKDGSGARCLIASLNSEHWELARKLLEKGANPNAEDVWSGPALALACEKEEVTVVRALVDAGANVQVLVPSDELDENTEKEEEGEGKGDGKESGDKKEGVNRFVARACRTGAVEILKVLIEAGADVKGKDKSGAGALTVAVMNDKAECVRLLLEAGAETEGREKRRGWTLLMLGSQRGQADSVRALLKGGADVNATDKGGKTALLWAAEKGHQEAAGVLLEGGAAVDAVDKTGCTAMNLSTRNGHAEVVKTLLDAGGDFEKADKKGVKPLLAACVWGYGEIVKPLLERGADPNAADAEGKSALMGAAECGHAEVLDRLVEGGSEVDAVDSV</sequence>
<feature type="repeat" description="ANK" evidence="3">
    <location>
        <begin position="282"/>
        <end position="314"/>
    </location>
</feature>
<gene>
    <name evidence="5" type="ORF">Cvel_28988</name>
</gene>
<accession>A0A0G4HM45</accession>
<protein>
    <submittedName>
        <fullName evidence="5">Uncharacterized protein</fullName>
    </submittedName>
</protein>
<dbReference type="Pfam" id="PF13637">
    <property type="entry name" value="Ank_4"/>
    <property type="match status" value="1"/>
</dbReference>
<dbReference type="EMBL" id="CDMZ01003133">
    <property type="protein sequence ID" value="CEM45216.1"/>
    <property type="molecule type" value="Genomic_DNA"/>
</dbReference>
<feature type="repeat" description="ANK" evidence="3">
    <location>
        <begin position="74"/>
        <end position="106"/>
    </location>
</feature>
<name>A0A0G4HM45_9ALVE</name>
<dbReference type="PRINTS" id="PR01415">
    <property type="entry name" value="ANKYRIN"/>
</dbReference>
<dbReference type="Gene3D" id="1.25.40.20">
    <property type="entry name" value="Ankyrin repeat-containing domain"/>
    <property type="match status" value="7"/>
</dbReference>
<organism evidence="5">
    <name type="scientific">Chromera velia CCMP2878</name>
    <dbReference type="NCBI Taxonomy" id="1169474"/>
    <lineage>
        <taxon>Eukaryota</taxon>
        <taxon>Sar</taxon>
        <taxon>Alveolata</taxon>
        <taxon>Colpodellida</taxon>
        <taxon>Chromeraceae</taxon>
        <taxon>Chromera</taxon>
    </lineage>
</organism>
<feature type="non-terminal residue" evidence="5">
    <location>
        <position position="686"/>
    </location>
</feature>
<feature type="repeat" description="ANK" evidence="3">
    <location>
        <begin position="620"/>
        <end position="652"/>
    </location>
</feature>
<feature type="repeat" description="ANK" evidence="3">
    <location>
        <begin position="1"/>
        <end position="33"/>
    </location>
</feature>
<feature type="compositionally biased region" description="Basic and acidic residues" evidence="4">
    <location>
        <begin position="190"/>
        <end position="201"/>
    </location>
</feature>
<dbReference type="PROSITE" id="PS50297">
    <property type="entry name" value="ANK_REP_REGION"/>
    <property type="match status" value="9"/>
</dbReference>
<feature type="region of interest" description="Disordered" evidence="4">
    <location>
        <begin position="424"/>
        <end position="451"/>
    </location>
</feature>
<keyword evidence="2 3" id="KW-0040">ANK repeat</keyword>
<dbReference type="InterPro" id="IPR002110">
    <property type="entry name" value="Ankyrin_rpt"/>
</dbReference>
<dbReference type="Pfam" id="PF00023">
    <property type="entry name" value="Ank"/>
    <property type="match status" value="1"/>
</dbReference>
<feature type="repeat" description="ANK" evidence="3">
    <location>
        <begin position="653"/>
        <end position="685"/>
    </location>
</feature>
<dbReference type="SMART" id="SM00248">
    <property type="entry name" value="ANK"/>
    <property type="match status" value="17"/>
</dbReference>
<evidence type="ECO:0000313" key="5">
    <source>
        <dbReference type="EMBL" id="CEM45216.1"/>
    </source>
</evidence>
<reference evidence="5" key="1">
    <citation type="submission" date="2014-11" db="EMBL/GenBank/DDBJ databases">
        <authorList>
            <person name="Otto D Thomas"/>
            <person name="Naeem Raeece"/>
        </authorList>
    </citation>
    <scope>NUCLEOTIDE SEQUENCE</scope>
</reference>
<dbReference type="PANTHER" id="PTHR24198">
    <property type="entry name" value="ANKYRIN REPEAT AND PROTEIN KINASE DOMAIN-CONTAINING PROTEIN"/>
    <property type="match status" value="1"/>
</dbReference>
<feature type="compositionally biased region" description="Basic and acidic residues" evidence="4">
    <location>
        <begin position="440"/>
        <end position="451"/>
    </location>
</feature>
<dbReference type="InterPro" id="IPR036770">
    <property type="entry name" value="Ankyrin_rpt-contain_sf"/>
</dbReference>
<feature type="repeat" description="ANK" evidence="3">
    <location>
        <begin position="143"/>
        <end position="175"/>
    </location>
</feature>
<feature type="repeat" description="ANK" evidence="3">
    <location>
        <begin position="521"/>
        <end position="553"/>
    </location>
</feature>
<feature type="repeat" description="ANK" evidence="3">
    <location>
        <begin position="462"/>
        <end position="486"/>
    </location>
</feature>
<feature type="non-terminal residue" evidence="5">
    <location>
        <position position="1"/>
    </location>
</feature>
<dbReference type="SUPFAM" id="SSF48403">
    <property type="entry name" value="Ankyrin repeat"/>
    <property type="match status" value="3"/>
</dbReference>
<feature type="compositionally biased region" description="Acidic residues" evidence="4">
    <location>
        <begin position="427"/>
        <end position="439"/>
    </location>
</feature>